<keyword evidence="1" id="KW-0812">Transmembrane</keyword>
<evidence type="ECO:0000313" key="3">
    <source>
        <dbReference type="Proteomes" id="UP000824076"/>
    </source>
</evidence>
<dbReference type="Pfam" id="PF12669">
    <property type="entry name" value="FeoB_associated"/>
    <property type="match status" value="1"/>
</dbReference>
<dbReference type="AlphaFoldDB" id="A0A9D1IP14"/>
<comment type="caution">
    <text evidence="2">The sequence shown here is derived from an EMBL/GenBank/DDBJ whole genome shotgun (WGS) entry which is preliminary data.</text>
</comment>
<keyword evidence="1" id="KW-0472">Membrane</keyword>
<proteinExistence type="predicted"/>
<dbReference type="EMBL" id="DVMS01000216">
    <property type="protein sequence ID" value="HIU39529.1"/>
    <property type="molecule type" value="Genomic_DNA"/>
</dbReference>
<evidence type="ECO:0000256" key="1">
    <source>
        <dbReference type="SAM" id="Phobius"/>
    </source>
</evidence>
<keyword evidence="1" id="KW-1133">Transmembrane helix</keyword>
<reference evidence="2" key="1">
    <citation type="submission" date="2020-10" db="EMBL/GenBank/DDBJ databases">
        <authorList>
            <person name="Gilroy R."/>
        </authorList>
    </citation>
    <scope>NUCLEOTIDE SEQUENCE</scope>
    <source>
        <strain evidence="2">17073</strain>
    </source>
</reference>
<feature type="transmembrane region" description="Helical" evidence="1">
    <location>
        <begin position="6"/>
        <end position="23"/>
    </location>
</feature>
<organism evidence="2 3">
    <name type="scientific">Candidatus Limisoma intestinavium</name>
    <dbReference type="NCBI Taxonomy" id="2840856"/>
    <lineage>
        <taxon>Bacteria</taxon>
        <taxon>Pseudomonadati</taxon>
        <taxon>Bacteroidota</taxon>
        <taxon>Bacteroidia</taxon>
        <taxon>Bacteroidales</taxon>
        <taxon>Candidatus Limisoma</taxon>
    </lineage>
</organism>
<sequence length="65" mass="7358">MTGEQIQYAVIAIVFMAMVIIVVRNLKKSKKKNAGCSSCPYSYGCLKYNELNNKNKIKNDKPKKT</sequence>
<gene>
    <name evidence="2" type="ORF">IAD18_07685</name>
</gene>
<evidence type="ECO:0000313" key="2">
    <source>
        <dbReference type="EMBL" id="HIU39529.1"/>
    </source>
</evidence>
<protein>
    <submittedName>
        <fullName evidence="2">FeoB-associated Cys-rich membrane protein</fullName>
    </submittedName>
</protein>
<dbReference type="Proteomes" id="UP000824076">
    <property type="component" value="Unassembled WGS sequence"/>
</dbReference>
<reference evidence="2" key="2">
    <citation type="journal article" date="2021" name="PeerJ">
        <title>Extensive microbial diversity within the chicken gut microbiome revealed by metagenomics and culture.</title>
        <authorList>
            <person name="Gilroy R."/>
            <person name="Ravi A."/>
            <person name="Getino M."/>
            <person name="Pursley I."/>
            <person name="Horton D.L."/>
            <person name="Alikhan N.F."/>
            <person name="Baker D."/>
            <person name="Gharbi K."/>
            <person name="Hall N."/>
            <person name="Watson M."/>
            <person name="Adriaenssens E.M."/>
            <person name="Foster-Nyarko E."/>
            <person name="Jarju S."/>
            <person name="Secka A."/>
            <person name="Antonio M."/>
            <person name="Oren A."/>
            <person name="Chaudhuri R.R."/>
            <person name="La Ragione R."/>
            <person name="Hildebrand F."/>
            <person name="Pallen M.J."/>
        </authorList>
    </citation>
    <scope>NUCLEOTIDE SEQUENCE</scope>
    <source>
        <strain evidence="2">17073</strain>
    </source>
</reference>
<accession>A0A9D1IP14</accession>
<name>A0A9D1IP14_9BACT</name>